<evidence type="ECO:0000259" key="2">
    <source>
        <dbReference type="Pfam" id="PF13338"/>
    </source>
</evidence>
<proteinExistence type="predicted"/>
<protein>
    <submittedName>
        <fullName evidence="3">Type IV toxin-antitoxin system AbiEi family antitoxin domain-containing protein</fullName>
    </submittedName>
</protein>
<dbReference type="Pfam" id="PF13338">
    <property type="entry name" value="AbiEi_4"/>
    <property type="match status" value="1"/>
</dbReference>
<dbReference type="Proteomes" id="UP000323876">
    <property type="component" value="Unassembled WGS sequence"/>
</dbReference>
<comment type="caution">
    <text evidence="3">The sequence shown here is derived from an EMBL/GenBank/DDBJ whole genome shotgun (WGS) entry which is preliminary data.</text>
</comment>
<organism evidence="3 4">
    <name type="scientific">Nocardia colli</name>
    <dbReference type="NCBI Taxonomy" id="2545717"/>
    <lineage>
        <taxon>Bacteria</taxon>
        <taxon>Bacillati</taxon>
        <taxon>Actinomycetota</taxon>
        <taxon>Actinomycetes</taxon>
        <taxon>Mycobacteriales</taxon>
        <taxon>Nocardiaceae</taxon>
        <taxon>Nocardia</taxon>
    </lineage>
</organism>
<dbReference type="InterPro" id="IPR025159">
    <property type="entry name" value="AbiEi_N"/>
</dbReference>
<dbReference type="RefSeq" id="WP_150403707.1">
    <property type="nucleotide sequence ID" value="NZ_VXLC01000010.1"/>
</dbReference>
<dbReference type="EMBL" id="VXLC01000010">
    <property type="protein sequence ID" value="KAA8886690.1"/>
    <property type="molecule type" value="Genomic_DNA"/>
</dbReference>
<keyword evidence="4" id="KW-1185">Reference proteome</keyword>
<name>A0A5N0ED33_9NOCA</name>
<feature type="region of interest" description="Disordered" evidence="1">
    <location>
        <begin position="279"/>
        <end position="301"/>
    </location>
</feature>
<sequence length="301" mass="32222">MSDEQLLDLADLAEGQWGLLTTGQAVARGVTPMRLKRYADRGVLVRLRHGVYRLAGAPESPLEALRAEWLALEPKRGAADRLNDPVPVGVVSHRSAAALQDLGDLDADVHTFTVPRRRNSSRTPELSFRVGTLERSDWHRVQGLPVTRPLRTVVDLAAAHTDGGHLATVVRDAILSGDTTSRQVADALRPYAHRYGQRPGDGAGLVRDFIVEAGIPASAIDMATIHAAMPSMPSTQLDGINAAAISALTSTPEWADLLAEIRDMVARNFSPTPNLAAEPAAVYETEDRPAEGATSNGEAPC</sequence>
<dbReference type="OrthoDB" id="3356078at2"/>
<evidence type="ECO:0000256" key="1">
    <source>
        <dbReference type="SAM" id="MobiDB-lite"/>
    </source>
</evidence>
<accession>A0A5N0ED33</accession>
<reference evidence="3 4" key="1">
    <citation type="submission" date="2019-09" db="EMBL/GenBank/DDBJ databases">
        <authorList>
            <person name="Wang X."/>
        </authorList>
    </citation>
    <scope>NUCLEOTIDE SEQUENCE [LARGE SCALE GENOMIC DNA]</scope>
    <source>
        <strain evidence="3 4">CICC 11023</strain>
    </source>
</reference>
<evidence type="ECO:0000313" key="4">
    <source>
        <dbReference type="Proteomes" id="UP000323876"/>
    </source>
</evidence>
<feature type="domain" description="AbiEi antitoxin N-terminal" evidence="2">
    <location>
        <begin position="9"/>
        <end position="55"/>
    </location>
</feature>
<gene>
    <name evidence="3" type="ORF">F3087_20870</name>
</gene>
<dbReference type="AlphaFoldDB" id="A0A5N0ED33"/>
<evidence type="ECO:0000313" key="3">
    <source>
        <dbReference type="EMBL" id="KAA8886690.1"/>
    </source>
</evidence>